<dbReference type="InterPro" id="IPR003497">
    <property type="entry name" value="BRO_N_domain"/>
</dbReference>
<evidence type="ECO:0000313" key="2">
    <source>
        <dbReference type="EMBL" id="MCQ9630951.1"/>
    </source>
</evidence>
<gene>
    <name evidence="2" type="ORF">LZL92_11785</name>
</gene>
<proteinExistence type="predicted"/>
<reference evidence="2 3" key="1">
    <citation type="submission" date="2021-12" db="EMBL/GenBank/DDBJ databases">
        <title>Identification and characterization of A. suis stains in western Canada.</title>
        <authorList>
            <person name="Kulathunga D.G.R.S."/>
            <person name="De Oliveira Costa M."/>
        </authorList>
    </citation>
    <scope>NUCLEOTIDE SEQUENCE [LARGE SCALE GENOMIC DNA]</scope>
    <source>
        <strain evidence="2 3">18_292</strain>
    </source>
</reference>
<dbReference type="RefSeq" id="WP_197696918.1">
    <property type="nucleotide sequence ID" value="NZ_CP090556.1"/>
</dbReference>
<dbReference type="Pfam" id="PF02498">
    <property type="entry name" value="Bro-N"/>
    <property type="match status" value="1"/>
</dbReference>
<keyword evidence="3" id="KW-1185">Reference proteome</keyword>
<comment type="caution">
    <text evidence="2">The sequence shown here is derived from an EMBL/GenBank/DDBJ whole genome shotgun (WGS) entry which is preliminary data.</text>
</comment>
<accession>A0ABT1WX26</accession>
<organism evidence="2 3">
    <name type="scientific">Actinobacillus suis</name>
    <dbReference type="NCBI Taxonomy" id="716"/>
    <lineage>
        <taxon>Bacteria</taxon>
        <taxon>Pseudomonadati</taxon>
        <taxon>Pseudomonadota</taxon>
        <taxon>Gammaproteobacteria</taxon>
        <taxon>Pasteurellales</taxon>
        <taxon>Pasteurellaceae</taxon>
        <taxon>Actinobacillus</taxon>
    </lineage>
</organism>
<protein>
    <recommendedName>
        <fullName evidence="1">Bro-N domain-containing protein</fullName>
    </recommendedName>
</protein>
<dbReference type="Proteomes" id="UP001206331">
    <property type="component" value="Unassembled WGS sequence"/>
</dbReference>
<name>A0ABT1WX26_ACTSU</name>
<sequence>MDQQLQTLKLSLEALVQRIDQDNIEYWFARDLQPYLGYSRWENFKLTILRSMEACETSGFPVSDHFRGITKMVKLGSGSQRKIEDFMLTRYACYLLA</sequence>
<evidence type="ECO:0000259" key="1">
    <source>
        <dbReference type="Pfam" id="PF02498"/>
    </source>
</evidence>
<dbReference type="EMBL" id="JAJUPA010000017">
    <property type="protein sequence ID" value="MCQ9630951.1"/>
    <property type="molecule type" value="Genomic_DNA"/>
</dbReference>
<dbReference type="GeneID" id="73491768"/>
<feature type="domain" description="Bro-N" evidence="1">
    <location>
        <begin position="19"/>
        <end position="97"/>
    </location>
</feature>
<evidence type="ECO:0000313" key="3">
    <source>
        <dbReference type="Proteomes" id="UP001206331"/>
    </source>
</evidence>